<dbReference type="AlphaFoldDB" id="A0A810N134"/>
<feature type="compositionally biased region" description="Basic and acidic residues" evidence="1">
    <location>
        <begin position="1"/>
        <end position="11"/>
    </location>
</feature>
<evidence type="ECO:0000313" key="2">
    <source>
        <dbReference type="EMBL" id="BCJ67122.1"/>
    </source>
</evidence>
<feature type="region of interest" description="Disordered" evidence="1">
    <location>
        <begin position="1"/>
        <end position="21"/>
    </location>
</feature>
<reference evidence="2" key="1">
    <citation type="submission" date="2020-08" db="EMBL/GenBank/DDBJ databases">
        <title>Whole genome shotgun sequence of Polymorphospora rubra NBRC 101157.</title>
        <authorList>
            <person name="Komaki H."/>
            <person name="Tamura T."/>
        </authorList>
    </citation>
    <scope>NUCLEOTIDE SEQUENCE</scope>
    <source>
        <strain evidence="2">NBRC 101157</strain>
    </source>
</reference>
<dbReference type="KEGG" id="pry:Prubr_41430"/>
<protein>
    <submittedName>
        <fullName evidence="2">Uncharacterized protein</fullName>
    </submittedName>
</protein>
<dbReference type="EMBL" id="AP023359">
    <property type="protein sequence ID" value="BCJ67122.1"/>
    <property type="molecule type" value="Genomic_DNA"/>
</dbReference>
<organism evidence="2 3">
    <name type="scientific">Polymorphospora rubra</name>
    <dbReference type="NCBI Taxonomy" id="338584"/>
    <lineage>
        <taxon>Bacteria</taxon>
        <taxon>Bacillati</taxon>
        <taxon>Actinomycetota</taxon>
        <taxon>Actinomycetes</taxon>
        <taxon>Micromonosporales</taxon>
        <taxon>Micromonosporaceae</taxon>
        <taxon>Polymorphospora</taxon>
    </lineage>
</organism>
<evidence type="ECO:0000256" key="1">
    <source>
        <dbReference type="SAM" id="MobiDB-lite"/>
    </source>
</evidence>
<gene>
    <name evidence="2" type="ORF">Prubr_41430</name>
</gene>
<name>A0A810N134_9ACTN</name>
<sequence length="97" mass="10708">MLIIHTDDDQRTGAGTDESGDRRVTLRTKIVEFGGRPTRDVGDDDRRVWADGSGDQGHGTTVAGRRLYTGPYTRRGRLGHRMVTVAPRRSTRTGADL</sequence>
<accession>A0A810N134</accession>
<dbReference type="Proteomes" id="UP000680866">
    <property type="component" value="Chromosome"/>
</dbReference>
<feature type="compositionally biased region" description="Basic and acidic residues" evidence="1">
    <location>
        <begin position="37"/>
        <end position="49"/>
    </location>
</feature>
<feature type="region of interest" description="Disordered" evidence="1">
    <location>
        <begin position="35"/>
        <end position="64"/>
    </location>
</feature>
<keyword evidence="3" id="KW-1185">Reference proteome</keyword>
<evidence type="ECO:0000313" key="3">
    <source>
        <dbReference type="Proteomes" id="UP000680866"/>
    </source>
</evidence>
<proteinExistence type="predicted"/>